<proteinExistence type="predicted"/>
<sequence>MTFDRAPSVVAPPALPTIHLAAQHSPGDLQALVAAGVWQRVRRGAYVEADYLEAQTESASQPGARHVRVRRRALAQVAAVITGHRERGTDVVLSHESAALLWGLPLWRSPERVHLVVRERRSGRAAPDVAGHRVSLGPEDLSSRGGVTVTSLERTVLDLACQRPTVEGLVVADAVLGRGVERARLEEMTHARAAARGVARAREVIALADGLAESPWESFTRLHAIAAGMPRPRLQVPIATRLGTYRADMGWDEWRGLIEFDGQVKYGELADGDPARVVFEEKRRQDAIEEAGWRFRRVTSRDFRDHRALHERMRSLAPAAGRRDMVPRPHLLLPGRSSRS</sequence>
<comment type="caution">
    <text evidence="1">The sequence shown here is derived from an EMBL/GenBank/DDBJ whole genome shotgun (WGS) entry which is preliminary data.</text>
</comment>
<evidence type="ECO:0000313" key="2">
    <source>
        <dbReference type="Proteomes" id="UP000774283"/>
    </source>
</evidence>
<accession>A0A9X5FD66</accession>
<reference evidence="1 2" key="1">
    <citation type="submission" date="2020-04" db="EMBL/GenBank/DDBJ databases">
        <title>MicrobeNet Type strains.</title>
        <authorList>
            <person name="Nicholson A.C."/>
        </authorList>
    </citation>
    <scope>NUCLEOTIDE SEQUENCE [LARGE SCALE GENOMIC DNA]</scope>
    <source>
        <strain evidence="1 2">ATCC BAA-789</strain>
    </source>
</reference>
<dbReference type="Proteomes" id="UP000774283">
    <property type="component" value="Unassembled WGS sequence"/>
</dbReference>
<protein>
    <recommendedName>
        <fullName evidence="3">Transcriptional regulator, AbiEi antitoxin, Type IV TA system</fullName>
    </recommendedName>
</protein>
<gene>
    <name evidence="1" type="ORF">HF995_11615</name>
</gene>
<evidence type="ECO:0008006" key="3">
    <source>
        <dbReference type="Google" id="ProtNLM"/>
    </source>
</evidence>
<dbReference type="AlphaFoldDB" id="A0A9X5FD66"/>
<dbReference type="RefSeq" id="WP_168447984.1">
    <property type="nucleotide sequence ID" value="NZ_JAAXOW010000004.1"/>
</dbReference>
<evidence type="ECO:0000313" key="1">
    <source>
        <dbReference type="EMBL" id="NKX93909.1"/>
    </source>
</evidence>
<name>A0A9X5FD66_9MICO</name>
<dbReference type="EMBL" id="JAAXOW010000004">
    <property type="protein sequence ID" value="NKX93909.1"/>
    <property type="molecule type" value="Genomic_DNA"/>
</dbReference>
<organism evidence="1 2">
    <name type="scientific">Sanguibacter hominis ATCC BAA-789</name>
    <dbReference type="NCBI Taxonomy" id="1312740"/>
    <lineage>
        <taxon>Bacteria</taxon>
        <taxon>Bacillati</taxon>
        <taxon>Actinomycetota</taxon>
        <taxon>Actinomycetes</taxon>
        <taxon>Micrococcales</taxon>
        <taxon>Sanguibacteraceae</taxon>
        <taxon>Sanguibacter</taxon>
    </lineage>
</organism>
<keyword evidence="2" id="KW-1185">Reference proteome</keyword>